<evidence type="ECO:0000313" key="1">
    <source>
        <dbReference type="EMBL" id="OQX01390.1"/>
    </source>
</evidence>
<dbReference type="EMBL" id="MTEJ01000581">
    <property type="protein sequence ID" value="OQX01390.1"/>
    <property type="molecule type" value="Genomic_DNA"/>
</dbReference>
<name>A0A1Y1QAH9_9GAMM</name>
<dbReference type="AlphaFoldDB" id="A0A1Y1QAH9"/>
<evidence type="ECO:0000313" key="2">
    <source>
        <dbReference type="Proteomes" id="UP000192491"/>
    </source>
</evidence>
<sequence length="148" mass="16472">MQTIVELPEYQRRASSLLTGEENTAVINYLAKNPDEGAVMQGTGGIRKRRWAAQGRGKSGGVRIIYYYHNETIPLFLLTVFGKGEKANLSKAERNDLAKFTTTLIKHYGEQQHGVAHSPVSSKAWKKPSLSQRATAHKQKCINSLLSM</sequence>
<accession>A0A1Y1QAH9</accession>
<proteinExistence type="predicted"/>
<dbReference type="InterPro" id="IPR009387">
    <property type="entry name" value="HigB-2"/>
</dbReference>
<dbReference type="Proteomes" id="UP000192491">
    <property type="component" value="Unassembled WGS sequence"/>
</dbReference>
<gene>
    <name evidence="1" type="ORF">BWK73_46240</name>
</gene>
<organism evidence="1 2">
    <name type="scientific">Thiothrix lacustris</name>
    <dbReference type="NCBI Taxonomy" id="525917"/>
    <lineage>
        <taxon>Bacteria</taxon>
        <taxon>Pseudomonadati</taxon>
        <taxon>Pseudomonadota</taxon>
        <taxon>Gammaproteobacteria</taxon>
        <taxon>Thiotrichales</taxon>
        <taxon>Thiotrichaceae</taxon>
        <taxon>Thiothrix</taxon>
    </lineage>
</organism>
<protein>
    <submittedName>
        <fullName evidence="1">Addiction module toxin RelE</fullName>
    </submittedName>
</protein>
<dbReference type="Pfam" id="PF06296">
    <property type="entry name" value="RelE"/>
    <property type="match status" value="1"/>
</dbReference>
<comment type="caution">
    <text evidence="1">The sequence shown here is derived from an EMBL/GenBank/DDBJ whole genome shotgun (WGS) entry which is preliminary data.</text>
</comment>
<reference evidence="1 2" key="1">
    <citation type="submission" date="2017-01" db="EMBL/GenBank/DDBJ databases">
        <title>Novel large sulfur bacteria in the metagenomes of groundwater-fed chemosynthetic microbial mats in the Lake Huron basin.</title>
        <authorList>
            <person name="Sharrar A.M."/>
            <person name="Flood B.E."/>
            <person name="Bailey J.V."/>
            <person name="Jones D.S."/>
            <person name="Biddanda B."/>
            <person name="Ruberg S.A."/>
            <person name="Marcus D.N."/>
            <person name="Dick G.J."/>
        </authorList>
    </citation>
    <scope>NUCLEOTIDE SEQUENCE [LARGE SCALE GENOMIC DNA]</scope>
    <source>
        <strain evidence="1">A8</strain>
    </source>
</reference>